<gene>
    <name evidence="2" type="ORF">AFM12_00525</name>
</gene>
<feature type="coiled-coil region" evidence="1">
    <location>
        <begin position="7"/>
        <end position="44"/>
    </location>
</feature>
<dbReference type="RefSeq" id="WP_055143101.1">
    <property type="nucleotide sequence ID" value="NZ_JXSZ01000005.1"/>
</dbReference>
<accession>A0A0P7C6W0</accession>
<dbReference type="EMBL" id="LGTQ01000005">
    <property type="protein sequence ID" value="KPM49168.1"/>
    <property type="molecule type" value="Genomic_DNA"/>
</dbReference>
<evidence type="ECO:0008006" key="4">
    <source>
        <dbReference type="Google" id="ProtNLM"/>
    </source>
</evidence>
<dbReference type="OrthoDB" id="950702at2"/>
<keyword evidence="3" id="KW-1185">Reference proteome</keyword>
<organism evidence="2 3">
    <name type="scientific">Jiulongibacter sediminis</name>
    <dbReference type="NCBI Taxonomy" id="1605367"/>
    <lineage>
        <taxon>Bacteria</taxon>
        <taxon>Pseudomonadati</taxon>
        <taxon>Bacteroidota</taxon>
        <taxon>Cytophagia</taxon>
        <taxon>Cytophagales</taxon>
        <taxon>Leadbetterellaceae</taxon>
        <taxon>Jiulongibacter</taxon>
    </lineage>
</organism>
<evidence type="ECO:0000313" key="3">
    <source>
        <dbReference type="Proteomes" id="UP000050454"/>
    </source>
</evidence>
<keyword evidence="1" id="KW-0175">Coiled coil</keyword>
<comment type="caution">
    <text evidence="2">The sequence shown here is derived from an EMBL/GenBank/DDBJ whole genome shotgun (WGS) entry which is preliminary data.</text>
</comment>
<evidence type="ECO:0000256" key="1">
    <source>
        <dbReference type="SAM" id="Coils"/>
    </source>
</evidence>
<name>A0A0P7C6W0_9BACT</name>
<reference evidence="2 3" key="1">
    <citation type="submission" date="2015-07" db="EMBL/GenBank/DDBJ databases">
        <title>The draft genome sequence of Leadbetterella sp. JN14-9.</title>
        <authorList>
            <person name="Liu Y."/>
            <person name="Du J."/>
            <person name="Shao Z."/>
        </authorList>
    </citation>
    <scope>NUCLEOTIDE SEQUENCE [LARGE SCALE GENOMIC DNA]</scope>
    <source>
        <strain evidence="2 3">JN14-9</strain>
    </source>
</reference>
<sequence length="137" mass="16508">MRKINQTKRLINTAKVLRDRKSELEQAQNEVEYFLDVLNDLKTKTIGDSQKSLKVARFVQEFHHFQRLIKRLLQEDNDLHHDIAEDAQEKAMVDTETFGDVRYFKSEMKDFEKNYKEYKYKFRTFVADFDYLSDKVA</sequence>
<evidence type="ECO:0000313" key="2">
    <source>
        <dbReference type="EMBL" id="KPM49168.1"/>
    </source>
</evidence>
<proteinExistence type="predicted"/>
<protein>
    <recommendedName>
        <fullName evidence="4">Flagellar FliJ protein</fullName>
    </recommendedName>
</protein>
<dbReference type="Proteomes" id="UP000050454">
    <property type="component" value="Unassembled WGS sequence"/>
</dbReference>
<dbReference type="AlphaFoldDB" id="A0A0P7C6W0"/>